<accession>A0ABN9U4H4</accession>
<organism evidence="2 3">
    <name type="scientific">Prorocentrum cordatum</name>
    <dbReference type="NCBI Taxonomy" id="2364126"/>
    <lineage>
        <taxon>Eukaryota</taxon>
        <taxon>Sar</taxon>
        <taxon>Alveolata</taxon>
        <taxon>Dinophyceae</taxon>
        <taxon>Prorocentrales</taxon>
        <taxon>Prorocentraceae</taxon>
        <taxon>Prorocentrum</taxon>
    </lineage>
</organism>
<evidence type="ECO:0008006" key="4">
    <source>
        <dbReference type="Google" id="ProtNLM"/>
    </source>
</evidence>
<evidence type="ECO:0000313" key="2">
    <source>
        <dbReference type="EMBL" id="CAK0853078.1"/>
    </source>
</evidence>
<protein>
    <recommendedName>
        <fullName evidence="4">Galectin</fullName>
    </recommendedName>
</protein>
<gene>
    <name evidence="2" type="ORF">PCOR1329_LOCUS44673</name>
</gene>
<evidence type="ECO:0000313" key="3">
    <source>
        <dbReference type="Proteomes" id="UP001189429"/>
    </source>
</evidence>
<dbReference type="EMBL" id="CAUYUJ010015371">
    <property type="protein sequence ID" value="CAK0853078.1"/>
    <property type="molecule type" value="Genomic_DNA"/>
</dbReference>
<proteinExistence type="predicted"/>
<comment type="caution">
    <text evidence="2">The sequence shown here is derived from an EMBL/GenBank/DDBJ whole genome shotgun (WGS) entry which is preliminary data.</text>
</comment>
<reference evidence="2" key="1">
    <citation type="submission" date="2023-10" db="EMBL/GenBank/DDBJ databases">
        <authorList>
            <person name="Chen Y."/>
            <person name="Shah S."/>
            <person name="Dougan E. K."/>
            <person name="Thang M."/>
            <person name="Chan C."/>
        </authorList>
    </citation>
    <scope>NUCLEOTIDE SEQUENCE [LARGE SCALE GENOMIC DNA]</scope>
</reference>
<name>A0ABN9U4H4_9DINO</name>
<feature type="region of interest" description="Disordered" evidence="1">
    <location>
        <begin position="309"/>
        <end position="329"/>
    </location>
</feature>
<evidence type="ECO:0000256" key="1">
    <source>
        <dbReference type="SAM" id="MobiDB-lite"/>
    </source>
</evidence>
<dbReference type="Proteomes" id="UP001189429">
    <property type="component" value="Unassembled WGS sequence"/>
</dbReference>
<feature type="compositionally biased region" description="Polar residues" evidence="1">
    <location>
        <begin position="313"/>
        <end position="329"/>
    </location>
</feature>
<sequence length="329" mass="37090">MWMGARSCQTVLSLPLRRSRPTSTRWRREASARTPDDSCIVQLRLRCPSVATAARIDSHNVGNDEAYNIDMSNEISKRVSAVCRYENPYWTRLPRMRYYEIVLERNVTFQGDVLVHMPSFEGVCDKVLIDGAKSFECRTRVDEPKVTFYSSQHQASLYLLDNEAGTTLRMQNGIPMPIKLPEDADNYQFKLQFGHDEHIYPLRLYMPPMCNKSNLECPEGQGPKEESMSAIEHMCHSTECSTEVDAPLCCGDRDSCDHYTGGCKRHTILRFDAADTLCEITVCHDWDQDTCCAALARCDTYSPSGPDAMSTRRFGTTAETSSAPGTCAT</sequence>
<keyword evidence="3" id="KW-1185">Reference proteome</keyword>